<sequence length="150" mass="18126">MNLNDLKLQIELIPESTMHLNLRNQFTSYQWRQFSQDIQRRDQYTCCICERVKGDTIDKLHCHELWTFDNQTQVQSLTGFQSLCFQCHMIKHIGFATMKDWVEKYQLIEHFCTVNQVSRKQYAQHFHEAVQLWIARNQIKWHVDLGDYIS</sequence>
<proteinExistence type="predicted"/>
<dbReference type="EMBL" id="MDER01000090">
    <property type="protein sequence ID" value="ODP26182.1"/>
    <property type="molecule type" value="Genomic_DNA"/>
</dbReference>
<dbReference type="AlphaFoldDB" id="A0A1E3KXA3"/>
<organism evidence="1 2">
    <name type="scientific">Paenibacillus nuruki</name>
    <dbReference type="NCBI Taxonomy" id="1886670"/>
    <lineage>
        <taxon>Bacteria</taxon>
        <taxon>Bacillati</taxon>
        <taxon>Bacillota</taxon>
        <taxon>Bacilli</taxon>
        <taxon>Bacillales</taxon>
        <taxon>Paenibacillaceae</taxon>
        <taxon>Paenibacillus</taxon>
    </lineage>
</organism>
<accession>A0A1E3KXA3</accession>
<keyword evidence="2" id="KW-1185">Reference proteome</keyword>
<reference evidence="1 2" key="1">
    <citation type="submission" date="2016-08" db="EMBL/GenBank/DDBJ databases">
        <title>Genome sequencing of Paenibacillus sp. TI45-13ar, isolated from Korean traditional nuruk.</title>
        <authorList>
            <person name="Kim S.-J."/>
        </authorList>
    </citation>
    <scope>NUCLEOTIDE SEQUENCE [LARGE SCALE GENOMIC DNA]</scope>
    <source>
        <strain evidence="1 2">TI45-13ar</strain>
    </source>
</reference>
<gene>
    <name evidence="1" type="ORF">PTI45_04476</name>
</gene>
<comment type="caution">
    <text evidence="1">The sequence shown here is derived from an EMBL/GenBank/DDBJ whole genome shotgun (WGS) entry which is preliminary data.</text>
</comment>
<evidence type="ECO:0000313" key="1">
    <source>
        <dbReference type="EMBL" id="ODP26182.1"/>
    </source>
</evidence>
<protein>
    <recommendedName>
        <fullName evidence="3">HNH domain-containing protein</fullName>
    </recommendedName>
</protein>
<name>A0A1E3KXA3_9BACL</name>
<dbReference type="Proteomes" id="UP000094578">
    <property type="component" value="Unassembled WGS sequence"/>
</dbReference>
<dbReference type="STRING" id="1886670.PTI45_04476"/>
<evidence type="ECO:0008006" key="3">
    <source>
        <dbReference type="Google" id="ProtNLM"/>
    </source>
</evidence>
<evidence type="ECO:0000313" key="2">
    <source>
        <dbReference type="Proteomes" id="UP000094578"/>
    </source>
</evidence>
<dbReference type="RefSeq" id="WP_069329786.1">
    <property type="nucleotide sequence ID" value="NZ_MDER01000090.1"/>
</dbReference>